<dbReference type="PANTHER" id="PTHR13696">
    <property type="entry name" value="P-LOOP CONTAINING NUCLEOSIDE TRIPHOSPHATE HYDROLASE"/>
    <property type="match status" value="1"/>
</dbReference>
<keyword evidence="1" id="KW-0547">Nucleotide-binding</keyword>
<evidence type="ECO:0000313" key="3">
    <source>
        <dbReference type="EMBL" id="GLQ21775.1"/>
    </source>
</evidence>
<reference evidence="3" key="2">
    <citation type="submission" date="2023-01" db="EMBL/GenBank/DDBJ databases">
        <title>Draft genome sequence of Algimonas porphyrae strain NBRC 108216.</title>
        <authorList>
            <person name="Sun Q."/>
            <person name="Mori K."/>
        </authorList>
    </citation>
    <scope>NUCLEOTIDE SEQUENCE</scope>
    <source>
        <strain evidence="3">NBRC 108216</strain>
    </source>
</reference>
<dbReference type="RefSeq" id="WP_284373689.1">
    <property type="nucleotide sequence ID" value="NZ_BSNJ01000006.1"/>
</dbReference>
<dbReference type="InterPro" id="IPR027417">
    <property type="entry name" value="P-loop_NTPase"/>
</dbReference>
<protein>
    <submittedName>
        <fullName evidence="3">DNA-binding protein</fullName>
    </submittedName>
</protein>
<reference evidence="3" key="1">
    <citation type="journal article" date="2014" name="Int. J. Syst. Evol. Microbiol.">
        <title>Complete genome of a new Firmicutes species belonging to the dominant human colonic microbiota ('Ruminococcus bicirculans') reveals two chromosomes and a selective capacity to utilize plant glucans.</title>
        <authorList>
            <consortium name="NISC Comparative Sequencing Program"/>
            <person name="Wegmann U."/>
            <person name="Louis P."/>
            <person name="Goesmann A."/>
            <person name="Henrissat B."/>
            <person name="Duncan S.H."/>
            <person name="Flint H.J."/>
        </authorList>
    </citation>
    <scope>NUCLEOTIDE SEQUENCE</scope>
    <source>
        <strain evidence="3">NBRC 108216</strain>
    </source>
</reference>
<dbReference type="Pfam" id="PF10609">
    <property type="entry name" value="ParA"/>
    <property type="match status" value="1"/>
</dbReference>
<dbReference type="EMBL" id="BSNJ01000006">
    <property type="protein sequence ID" value="GLQ21775.1"/>
    <property type="molecule type" value="Genomic_DNA"/>
</dbReference>
<proteinExistence type="predicted"/>
<sequence>MNSAVIAGISHKGGTGRSVTLANLAFHLHRNHFANVCIVDLDLASPTMGAIFKVEELRKGIETPATRGNPKSTHDILLQRPASIDQAFFDLRSKIDKGVSPYINKAKKFSIIPGRAGTGDWKDKHEHLMSRLTTFLRKLRASNYDFILLDVRSGISDVFEALDDEATALIDMFLVHTRWTPQHLSGLQALLESNIFTNLGGAKERVGIVRTAYISPTSATAKRVDGALQDQLHDISWSGGTLRNENNAFIGTIPMAERLQWEEAILPPPSETDTHADTYHAFEELASKLASRLRG</sequence>
<dbReference type="GO" id="GO:0003677">
    <property type="term" value="F:DNA binding"/>
    <property type="evidence" value="ECO:0007669"/>
    <property type="project" value="UniProtKB-KW"/>
</dbReference>
<evidence type="ECO:0000313" key="4">
    <source>
        <dbReference type="Proteomes" id="UP001161390"/>
    </source>
</evidence>
<evidence type="ECO:0000256" key="1">
    <source>
        <dbReference type="ARBA" id="ARBA00022741"/>
    </source>
</evidence>
<accession>A0ABQ5V3X0</accession>
<dbReference type="InterPro" id="IPR033756">
    <property type="entry name" value="YlxH/NBP35"/>
</dbReference>
<gene>
    <name evidence="3" type="ORF">GCM10007854_27300</name>
</gene>
<name>A0ABQ5V3X0_9PROT</name>
<dbReference type="Gene3D" id="3.40.50.300">
    <property type="entry name" value="P-loop containing nucleotide triphosphate hydrolases"/>
    <property type="match status" value="1"/>
</dbReference>
<organism evidence="3 4">
    <name type="scientific">Algimonas porphyrae</name>
    <dbReference type="NCBI Taxonomy" id="1128113"/>
    <lineage>
        <taxon>Bacteria</taxon>
        <taxon>Pseudomonadati</taxon>
        <taxon>Pseudomonadota</taxon>
        <taxon>Alphaproteobacteria</taxon>
        <taxon>Maricaulales</taxon>
        <taxon>Robiginitomaculaceae</taxon>
        <taxon>Algimonas</taxon>
    </lineage>
</organism>
<comment type="caution">
    <text evidence="3">The sequence shown here is derived from an EMBL/GenBank/DDBJ whole genome shotgun (WGS) entry which is preliminary data.</text>
</comment>
<dbReference type="InterPro" id="IPR050678">
    <property type="entry name" value="DNA_Partitioning_ATPase"/>
</dbReference>
<dbReference type="PANTHER" id="PTHR13696:SF52">
    <property type="entry name" value="PARA FAMILY PROTEIN CT_582"/>
    <property type="match status" value="1"/>
</dbReference>
<dbReference type="SUPFAM" id="SSF52540">
    <property type="entry name" value="P-loop containing nucleoside triphosphate hydrolases"/>
    <property type="match status" value="1"/>
</dbReference>
<keyword evidence="3" id="KW-0238">DNA-binding</keyword>
<evidence type="ECO:0000256" key="2">
    <source>
        <dbReference type="ARBA" id="ARBA00022840"/>
    </source>
</evidence>
<dbReference type="Proteomes" id="UP001161390">
    <property type="component" value="Unassembled WGS sequence"/>
</dbReference>
<keyword evidence="4" id="KW-1185">Reference proteome</keyword>
<keyword evidence="2" id="KW-0067">ATP-binding</keyword>